<evidence type="ECO:0000256" key="2">
    <source>
        <dbReference type="ARBA" id="ARBA00009477"/>
    </source>
</evidence>
<comment type="similarity">
    <text evidence="2">Belongs to the membrane fusion protein (MFP) (TC 8.A.1) family.</text>
</comment>
<dbReference type="Pfam" id="PF25954">
    <property type="entry name" value="Beta-barrel_RND_2"/>
    <property type="match status" value="1"/>
</dbReference>
<evidence type="ECO:0000313" key="8">
    <source>
        <dbReference type="Proteomes" id="UP000524404"/>
    </source>
</evidence>
<dbReference type="Pfam" id="PF25967">
    <property type="entry name" value="RND-MFP_C"/>
    <property type="match status" value="1"/>
</dbReference>
<dbReference type="PROSITE" id="PS51257">
    <property type="entry name" value="PROKAR_LIPOPROTEIN"/>
    <property type="match status" value="1"/>
</dbReference>
<organism evidence="7 8">
    <name type="scientific">Arcicella rosea</name>
    <dbReference type="NCBI Taxonomy" id="502909"/>
    <lineage>
        <taxon>Bacteria</taxon>
        <taxon>Pseudomonadati</taxon>
        <taxon>Bacteroidota</taxon>
        <taxon>Cytophagia</taxon>
        <taxon>Cytophagales</taxon>
        <taxon>Flectobacillaceae</taxon>
        <taxon>Arcicella</taxon>
    </lineage>
</organism>
<dbReference type="EMBL" id="JACHKT010000021">
    <property type="protein sequence ID" value="MBB6004244.1"/>
    <property type="molecule type" value="Genomic_DNA"/>
</dbReference>
<dbReference type="Gene3D" id="1.10.287.470">
    <property type="entry name" value="Helix hairpin bin"/>
    <property type="match status" value="1"/>
</dbReference>
<comment type="caution">
    <text evidence="7">The sequence shown here is derived from an EMBL/GenBank/DDBJ whole genome shotgun (WGS) entry which is preliminary data.</text>
</comment>
<dbReference type="GO" id="GO:1990281">
    <property type="term" value="C:efflux pump complex"/>
    <property type="evidence" value="ECO:0007669"/>
    <property type="project" value="TreeGrafter"/>
</dbReference>
<dbReference type="InterPro" id="IPR006143">
    <property type="entry name" value="RND_pump_MFP"/>
</dbReference>
<accession>A0A841EPT8</accession>
<evidence type="ECO:0000313" key="7">
    <source>
        <dbReference type="EMBL" id="MBB6004244.1"/>
    </source>
</evidence>
<dbReference type="AlphaFoldDB" id="A0A841EPT8"/>
<dbReference type="Gene3D" id="2.40.30.170">
    <property type="match status" value="1"/>
</dbReference>
<comment type="subcellular location">
    <subcellularLocation>
        <location evidence="1">Cell envelope</location>
    </subcellularLocation>
</comment>
<dbReference type="SUPFAM" id="SSF111369">
    <property type="entry name" value="HlyD-like secretion proteins"/>
    <property type="match status" value="1"/>
</dbReference>
<feature type="domain" description="Multidrug resistance protein MdtA-like barrel-sandwich hybrid" evidence="4">
    <location>
        <begin position="104"/>
        <end position="224"/>
    </location>
</feature>
<dbReference type="InterPro" id="IPR058625">
    <property type="entry name" value="MdtA-like_BSH"/>
</dbReference>
<dbReference type="InterPro" id="IPR058627">
    <property type="entry name" value="MdtA-like_C"/>
</dbReference>
<dbReference type="RefSeq" id="WP_184135135.1">
    <property type="nucleotide sequence ID" value="NZ_JACHKT010000021.1"/>
</dbReference>
<dbReference type="InterPro" id="IPR058792">
    <property type="entry name" value="Beta-barrel_RND_2"/>
</dbReference>
<feature type="domain" description="CusB-like beta-barrel" evidence="5">
    <location>
        <begin position="237"/>
        <end position="308"/>
    </location>
</feature>
<evidence type="ECO:0000259" key="4">
    <source>
        <dbReference type="Pfam" id="PF25917"/>
    </source>
</evidence>
<keyword evidence="3" id="KW-0813">Transport</keyword>
<dbReference type="GO" id="GO:0015562">
    <property type="term" value="F:efflux transmembrane transporter activity"/>
    <property type="evidence" value="ECO:0007669"/>
    <property type="project" value="TreeGrafter"/>
</dbReference>
<evidence type="ECO:0000259" key="6">
    <source>
        <dbReference type="Pfam" id="PF25967"/>
    </source>
</evidence>
<reference evidence="7 8" key="1">
    <citation type="submission" date="2020-08" db="EMBL/GenBank/DDBJ databases">
        <title>Functional genomics of gut bacteria from endangered species of beetles.</title>
        <authorList>
            <person name="Carlos-Shanley C."/>
        </authorList>
    </citation>
    <scope>NUCLEOTIDE SEQUENCE [LARGE SCALE GENOMIC DNA]</scope>
    <source>
        <strain evidence="7 8">S00070</strain>
    </source>
</reference>
<evidence type="ECO:0000259" key="5">
    <source>
        <dbReference type="Pfam" id="PF25954"/>
    </source>
</evidence>
<evidence type="ECO:0000256" key="1">
    <source>
        <dbReference type="ARBA" id="ARBA00004196"/>
    </source>
</evidence>
<proteinExistence type="inferred from homology"/>
<sequence length="387" mass="41501">MKSLLNKPNTSKLAGLQLLLVGSMLTSTLFLTSCSKPVDKKAELATLKAEQKELDVKIKALEKEVGLSSEKTEAKVITVAVTPIQAESFKHFVEVQGVVTSKNILQVTPQMAGAITSLLIAEGQSVKKGQLVATIDNNVLKESLAEIKHQLELAVTLYNKQKTLWDQQIGTEVQYLQAKANKESLEKRIVTMDAQLAMSKVYAPISGTVEKVLLKAGEVGSPGVAIAQIVNVGDLKITAKIADTYVGSVKQGAGMTVKFPDINKELKTRISVVNALVDPITRTFGIEANIPNLGGNLKPNQVAIVNINDLTKANSLVVNQSIIQKTELGDIVYVAVTENGKKIARSKVVKTGISYNGNIEILEGLTAGDLVITQGYQELVDGTPVAY</sequence>
<protein>
    <submittedName>
        <fullName evidence="7">RND family efflux transporter MFP subunit</fullName>
    </submittedName>
</protein>
<gene>
    <name evidence="7" type="ORF">HNP25_002907</name>
</gene>
<dbReference type="PANTHER" id="PTHR30469:SF15">
    <property type="entry name" value="HLYD FAMILY OF SECRETION PROTEINS"/>
    <property type="match status" value="1"/>
</dbReference>
<keyword evidence="8" id="KW-1185">Reference proteome</keyword>
<dbReference type="PANTHER" id="PTHR30469">
    <property type="entry name" value="MULTIDRUG RESISTANCE PROTEIN MDTA"/>
    <property type="match status" value="1"/>
</dbReference>
<dbReference type="Proteomes" id="UP000524404">
    <property type="component" value="Unassembled WGS sequence"/>
</dbReference>
<dbReference type="Gene3D" id="2.40.50.100">
    <property type="match status" value="1"/>
</dbReference>
<dbReference type="Pfam" id="PF25917">
    <property type="entry name" value="BSH_RND"/>
    <property type="match status" value="1"/>
</dbReference>
<feature type="domain" description="Multidrug resistance protein MdtA-like C-terminal permuted SH3" evidence="6">
    <location>
        <begin position="314"/>
        <end position="377"/>
    </location>
</feature>
<evidence type="ECO:0000256" key="3">
    <source>
        <dbReference type="ARBA" id="ARBA00022448"/>
    </source>
</evidence>
<name>A0A841EPT8_9BACT</name>
<dbReference type="Gene3D" id="2.40.420.20">
    <property type="match status" value="1"/>
</dbReference>
<dbReference type="NCBIfam" id="TIGR01730">
    <property type="entry name" value="RND_mfp"/>
    <property type="match status" value="1"/>
</dbReference>